<evidence type="ECO:0000313" key="2">
    <source>
        <dbReference type="EMBL" id="KAF0928271.1"/>
    </source>
</evidence>
<reference evidence="2 3" key="1">
    <citation type="submission" date="2019-11" db="EMBL/GenBank/DDBJ databases">
        <title>Whole genome sequence of Oryza granulata.</title>
        <authorList>
            <person name="Li W."/>
        </authorList>
    </citation>
    <scope>NUCLEOTIDE SEQUENCE [LARGE SCALE GENOMIC DNA]</scope>
    <source>
        <strain evidence="3">cv. Menghai</strain>
        <tissue evidence="2">Leaf</tissue>
    </source>
</reference>
<protein>
    <submittedName>
        <fullName evidence="2">Uncharacterized protein</fullName>
    </submittedName>
</protein>
<proteinExistence type="predicted"/>
<dbReference type="EMBL" id="SPHZ02000003">
    <property type="protein sequence ID" value="KAF0928271.1"/>
    <property type="molecule type" value="Genomic_DNA"/>
</dbReference>
<dbReference type="AlphaFoldDB" id="A0A6G1EUI0"/>
<evidence type="ECO:0000256" key="1">
    <source>
        <dbReference type="SAM" id="MobiDB-lite"/>
    </source>
</evidence>
<evidence type="ECO:0000313" key="3">
    <source>
        <dbReference type="Proteomes" id="UP000479710"/>
    </source>
</evidence>
<feature type="compositionally biased region" description="Polar residues" evidence="1">
    <location>
        <begin position="1"/>
        <end position="21"/>
    </location>
</feature>
<feature type="region of interest" description="Disordered" evidence="1">
    <location>
        <begin position="1"/>
        <end position="55"/>
    </location>
</feature>
<comment type="caution">
    <text evidence="2">The sequence shown here is derived from an EMBL/GenBank/DDBJ whole genome shotgun (WGS) entry which is preliminary data.</text>
</comment>
<gene>
    <name evidence="2" type="ORF">E2562_039341</name>
</gene>
<accession>A0A6G1EUI0</accession>
<organism evidence="2 3">
    <name type="scientific">Oryza meyeriana var. granulata</name>
    <dbReference type="NCBI Taxonomy" id="110450"/>
    <lineage>
        <taxon>Eukaryota</taxon>
        <taxon>Viridiplantae</taxon>
        <taxon>Streptophyta</taxon>
        <taxon>Embryophyta</taxon>
        <taxon>Tracheophyta</taxon>
        <taxon>Spermatophyta</taxon>
        <taxon>Magnoliopsida</taxon>
        <taxon>Liliopsida</taxon>
        <taxon>Poales</taxon>
        <taxon>Poaceae</taxon>
        <taxon>BOP clade</taxon>
        <taxon>Oryzoideae</taxon>
        <taxon>Oryzeae</taxon>
        <taxon>Oryzinae</taxon>
        <taxon>Oryza</taxon>
        <taxon>Oryza meyeriana</taxon>
    </lineage>
</organism>
<name>A0A6G1EUI0_9ORYZ</name>
<keyword evidence="3" id="KW-1185">Reference proteome</keyword>
<sequence>MGSKTQQHSQQQASRTASSIFQRALIHFPSMQRKTNPTSPPQPNLYSSPTAPDDALSAADEVKALADWQGTMRPEIPISLSTAAAPAHAWAKAITALPLNGLPMDTRG</sequence>
<dbReference type="Proteomes" id="UP000479710">
    <property type="component" value="Unassembled WGS sequence"/>
</dbReference>